<feature type="transmembrane region" description="Helical" evidence="6">
    <location>
        <begin position="220"/>
        <end position="242"/>
    </location>
</feature>
<dbReference type="Pfam" id="PF00083">
    <property type="entry name" value="Sugar_tr"/>
    <property type="match status" value="1"/>
</dbReference>
<dbReference type="AlphaFoldDB" id="A0A1L8GJG3"/>
<sequence length="572" mass="63527">MGFNDLLLSVGGLGRFQIIHTTMLLIPMLLMGCHNFLQNFTAAIPAHRCWVPSLDNNTMGYDQNDLPAFIPVDESEKPMSCLRYRRTLYNMRRNGSLTNDTEPCEDGWIYDKSVFSSTIVTKWDLVCKLRKMRQIAQSIYMAGVLVGAVVLGGVSDRFGRRALLIVSNLAMAVCGTCAAFLPNFITYCTFRCLCGIAFSGIVLNTNSLILEWTPPKGRTVMGTLFAVSFTCGQLLLAALAYGIREWRWLQFTVSAPFYFFFLYSWLVPESARWLMLKGRSSEALKDLRRVAIINGKRKEGEMLSEKILISHMQSEMNHVKRPHSIIDLFRTPGMRKVTICLMMVWFSSGVAFYGIGMDLQNFGISIFLLQFTFGAIDMPAKLFAALLMTYGGRRVTQTTVLILAGVVLLTNAFIPQEMKILRMVLAVFGKGCMAASFACAYLFSGELFPTVIRQTGMGVVAMMARLGSVVAPLILLLWEISPILPSAIYGVTAIISGGAATFLMETRNQQLPDSVEEVEARSQGKGTVKKISKEEVPLNQCESQKMVPKEEVPLNQSQSHSAPPKALMVDTV</sequence>
<evidence type="ECO:0000256" key="2">
    <source>
        <dbReference type="ARBA" id="ARBA00022692"/>
    </source>
</evidence>
<dbReference type="InterPro" id="IPR020846">
    <property type="entry name" value="MFS_dom"/>
</dbReference>
<dbReference type="KEGG" id="xla:108713872"/>
<dbReference type="FunFam" id="1.20.1250.20:FF:000023">
    <property type="entry name" value="Solute carrier family 22 member 6"/>
    <property type="match status" value="1"/>
</dbReference>
<keyword evidence="2 6" id="KW-0812">Transmembrane</keyword>
<dbReference type="STRING" id="8355.A0A1L8GJG3"/>
<dbReference type="PROSITE" id="PS50850">
    <property type="entry name" value="MFS"/>
    <property type="match status" value="1"/>
</dbReference>
<reference evidence="9" key="1">
    <citation type="submission" date="2025-08" db="UniProtKB">
        <authorList>
            <consortium name="RefSeq"/>
        </authorList>
    </citation>
    <scope>IDENTIFICATION</scope>
    <source>
        <strain evidence="9">J_2021</strain>
        <tissue evidence="9">Erythrocytes</tissue>
    </source>
</reference>
<dbReference type="GeneID" id="108713872"/>
<keyword evidence="4 6" id="KW-0472">Membrane</keyword>
<evidence type="ECO:0000256" key="6">
    <source>
        <dbReference type="SAM" id="Phobius"/>
    </source>
</evidence>
<evidence type="ECO:0000256" key="5">
    <source>
        <dbReference type="SAM" id="MobiDB-lite"/>
    </source>
</evidence>
<evidence type="ECO:0000256" key="3">
    <source>
        <dbReference type="ARBA" id="ARBA00022989"/>
    </source>
</evidence>
<dbReference type="InterPro" id="IPR036259">
    <property type="entry name" value="MFS_trans_sf"/>
</dbReference>
<evidence type="ECO:0000256" key="4">
    <source>
        <dbReference type="ARBA" id="ARBA00023136"/>
    </source>
</evidence>
<feature type="transmembrane region" description="Helical" evidence="6">
    <location>
        <begin position="6"/>
        <end position="30"/>
    </location>
</feature>
<evidence type="ECO:0000259" key="7">
    <source>
        <dbReference type="PROSITE" id="PS50850"/>
    </source>
</evidence>
<feature type="domain" description="Major facilitator superfamily (MFS) profile" evidence="7">
    <location>
        <begin position="27"/>
        <end position="508"/>
    </location>
</feature>
<keyword evidence="3 6" id="KW-1133">Transmembrane helix</keyword>
<dbReference type="OMA" id="PEPCQRF"/>
<feature type="transmembrane region" description="Helical" evidence="6">
    <location>
        <begin position="483"/>
        <end position="504"/>
    </location>
</feature>
<proteinExistence type="predicted"/>
<dbReference type="InterPro" id="IPR005828">
    <property type="entry name" value="MFS_sugar_transport-like"/>
</dbReference>
<dbReference type="PaxDb" id="8355-A0A1L8GJG3"/>
<feature type="transmembrane region" description="Helical" evidence="6">
    <location>
        <begin position="420"/>
        <end position="443"/>
    </location>
</feature>
<feature type="transmembrane region" description="Helical" evidence="6">
    <location>
        <begin position="455"/>
        <end position="477"/>
    </location>
</feature>
<feature type="transmembrane region" description="Helical" evidence="6">
    <location>
        <begin position="138"/>
        <end position="155"/>
    </location>
</feature>
<evidence type="ECO:0000256" key="1">
    <source>
        <dbReference type="ARBA" id="ARBA00004141"/>
    </source>
</evidence>
<dbReference type="PANTHER" id="PTHR24064">
    <property type="entry name" value="SOLUTE CARRIER FAMILY 22 MEMBER"/>
    <property type="match status" value="1"/>
</dbReference>
<feature type="transmembrane region" description="Helical" evidence="6">
    <location>
        <begin position="362"/>
        <end position="383"/>
    </location>
</feature>
<dbReference type="Proteomes" id="UP000186698">
    <property type="component" value="Chromosome 4L"/>
</dbReference>
<evidence type="ECO:0000313" key="9">
    <source>
        <dbReference type="RefSeq" id="XP_018113037.1"/>
    </source>
</evidence>
<protein>
    <submittedName>
        <fullName evidence="9">Solute carrier family 22 member 20</fullName>
    </submittedName>
</protein>
<dbReference type="PROSITE" id="PS00216">
    <property type="entry name" value="SUGAR_TRANSPORT_1"/>
    <property type="match status" value="1"/>
</dbReference>
<dbReference type="GO" id="GO:0016020">
    <property type="term" value="C:membrane"/>
    <property type="evidence" value="ECO:0007669"/>
    <property type="project" value="UniProtKB-SubCell"/>
</dbReference>
<feature type="transmembrane region" description="Helical" evidence="6">
    <location>
        <begin position="161"/>
        <end position="181"/>
    </location>
</feature>
<evidence type="ECO:0000313" key="8">
    <source>
        <dbReference type="Proteomes" id="UP000186698"/>
    </source>
</evidence>
<feature type="transmembrane region" description="Helical" evidence="6">
    <location>
        <begin position="248"/>
        <end position="267"/>
    </location>
</feature>
<feature type="transmembrane region" description="Helical" evidence="6">
    <location>
        <begin position="395"/>
        <end position="414"/>
    </location>
</feature>
<organism evidence="8 9">
    <name type="scientific">Xenopus laevis</name>
    <name type="common">African clawed frog</name>
    <dbReference type="NCBI Taxonomy" id="8355"/>
    <lineage>
        <taxon>Eukaryota</taxon>
        <taxon>Metazoa</taxon>
        <taxon>Chordata</taxon>
        <taxon>Craniata</taxon>
        <taxon>Vertebrata</taxon>
        <taxon>Euteleostomi</taxon>
        <taxon>Amphibia</taxon>
        <taxon>Batrachia</taxon>
        <taxon>Anura</taxon>
        <taxon>Pipoidea</taxon>
        <taxon>Pipidae</taxon>
        <taxon>Xenopodinae</taxon>
        <taxon>Xenopus</taxon>
        <taxon>Xenopus</taxon>
    </lineage>
</organism>
<dbReference type="InterPro" id="IPR005829">
    <property type="entry name" value="Sugar_transporter_CS"/>
</dbReference>
<dbReference type="Bgee" id="108713872">
    <property type="expression patterns" value="Expressed in kidney and 1 other cell type or tissue"/>
</dbReference>
<dbReference type="GO" id="GO:0022857">
    <property type="term" value="F:transmembrane transporter activity"/>
    <property type="evidence" value="ECO:0007669"/>
    <property type="project" value="InterPro"/>
</dbReference>
<accession>A0A1L8GJG3</accession>
<feature type="transmembrane region" description="Helical" evidence="6">
    <location>
        <begin position="337"/>
        <end position="356"/>
    </location>
</feature>
<dbReference type="OrthoDB" id="2544694at2759"/>
<name>A0A1L8GJG3_XENLA</name>
<dbReference type="SUPFAM" id="SSF103473">
    <property type="entry name" value="MFS general substrate transporter"/>
    <property type="match status" value="1"/>
</dbReference>
<dbReference type="RefSeq" id="XP_018113037.1">
    <property type="nucleotide sequence ID" value="XM_018257548.2"/>
</dbReference>
<comment type="subcellular location">
    <subcellularLocation>
        <location evidence="1">Membrane</location>
        <topology evidence="1">Multi-pass membrane protein</topology>
    </subcellularLocation>
</comment>
<keyword evidence="8" id="KW-1185">Reference proteome</keyword>
<dbReference type="Gene3D" id="1.20.1250.20">
    <property type="entry name" value="MFS general substrate transporter like domains"/>
    <property type="match status" value="1"/>
</dbReference>
<gene>
    <name evidence="9" type="primary">LOC108713872</name>
</gene>
<feature type="region of interest" description="Disordered" evidence="5">
    <location>
        <begin position="539"/>
        <end position="572"/>
    </location>
</feature>